<dbReference type="AlphaFoldDB" id="A0A510HJC4"/>
<dbReference type="RefSeq" id="WP_143528137.1">
    <property type="nucleotide sequence ID" value="NZ_AP019791.1"/>
</dbReference>
<protein>
    <submittedName>
        <fullName evidence="2">ZIP family zinc transporter</fullName>
    </submittedName>
</protein>
<feature type="transmembrane region" description="Helical" evidence="1">
    <location>
        <begin position="194"/>
        <end position="214"/>
    </location>
</feature>
<evidence type="ECO:0000313" key="2">
    <source>
        <dbReference type="EMBL" id="BBL80110.1"/>
    </source>
</evidence>
<gene>
    <name evidence="2" type="ORF">RxyAA322_19640</name>
</gene>
<dbReference type="EMBL" id="AP019791">
    <property type="protein sequence ID" value="BBL80110.1"/>
    <property type="molecule type" value="Genomic_DNA"/>
</dbReference>
<feature type="transmembrane region" description="Helical" evidence="1">
    <location>
        <begin position="34"/>
        <end position="53"/>
    </location>
</feature>
<name>A0A510HJC4_9ACTN</name>
<dbReference type="Proteomes" id="UP000318065">
    <property type="component" value="Chromosome"/>
</dbReference>
<feature type="transmembrane region" description="Helical" evidence="1">
    <location>
        <begin position="65"/>
        <end position="84"/>
    </location>
</feature>
<keyword evidence="1" id="KW-0812">Transmembrane</keyword>
<dbReference type="OrthoDB" id="1145132at2"/>
<organism evidence="2 3">
    <name type="scientific">Rubrobacter xylanophilus</name>
    <dbReference type="NCBI Taxonomy" id="49319"/>
    <lineage>
        <taxon>Bacteria</taxon>
        <taxon>Bacillati</taxon>
        <taxon>Actinomycetota</taxon>
        <taxon>Rubrobacteria</taxon>
        <taxon>Rubrobacterales</taxon>
        <taxon>Rubrobacteraceae</taxon>
        <taxon>Rubrobacter</taxon>
    </lineage>
</organism>
<reference evidence="2" key="1">
    <citation type="journal article" date="2019" name="Microbiol. Resour. Announc.">
        <title>Complete Genome Sequence of Rubrobacter xylanophilus Strain AA3-22, Isolated from Arima Onsen in Japan.</title>
        <authorList>
            <person name="Tomariguchi N."/>
            <person name="Miyazaki K."/>
        </authorList>
    </citation>
    <scope>NUCLEOTIDE SEQUENCE [LARGE SCALE GENOMIC DNA]</scope>
    <source>
        <strain evidence="2">AA3-22</strain>
    </source>
</reference>
<feature type="transmembrane region" description="Helical" evidence="1">
    <location>
        <begin position="119"/>
        <end position="143"/>
    </location>
</feature>
<feature type="transmembrane region" description="Helical" evidence="1">
    <location>
        <begin position="6"/>
        <end position="27"/>
    </location>
</feature>
<sequence length="244" mass="24166">MGALAAAFWGFVGGAALILGALGGLYLGVSRRALSLVMALGAGVLISSVAFELTAESYERGGFDAVAAGLLCGSLVFFAADLVVNRRGGRHRKSSRGRQSGGSAAAIAIGALMDGIPESAAIGISLLEGGGISLALVAAVFLSNVPEGLSSAAGMRRAGHSTRYVLGLWGGVAVASALAALLGNLFLAEASENVVAAIQSFAGGAILTMLASTMMPEAYEEGGESVGLATAAGFLLAFVLSRTG</sequence>
<keyword evidence="3" id="KW-1185">Reference proteome</keyword>
<feature type="transmembrane region" description="Helical" evidence="1">
    <location>
        <begin position="226"/>
        <end position="243"/>
    </location>
</feature>
<accession>A0A510HJC4</accession>
<keyword evidence="1" id="KW-0472">Membrane</keyword>
<evidence type="ECO:0000313" key="3">
    <source>
        <dbReference type="Proteomes" id="UP000318065"/>
    </source>
</evidence>
<evidence type="ECO:0000256" key="1">
    <source>
        <dbReference type="SAM" id="Phobius"/>
    </source>
</evidence>
<proteinExistence type="predicted"/>
<keyword evidence="1" id="KW-1133">Transmembrane helix</keyword>
<feature type="transmembrane region" description="Helical" evidence="1">
    <location>
        <begin position="164"/>
        <end position="188"/>
    </location>
</feature>